<dbReference type="Pfam" id="PF18075">
    <property type="entry name" value="FtsX_ECD"/>
    <property type="match status" value="1"/>
</dbReference>
<protein>
    <recommendedName>
        <fullName evidence="3 10">Cell division protein FtsX</fullName>
    </recommendedName>
</protein>
<dbReference type="Gene3D" id="3.30.70.3040">
    <property type="match status" value="1"/>
</dbReference>
<proteinExistence type="inferred from homology"/>
<feature type="transmembrane region" description="Helical" evidence="11">
    <location>
        <begin position="176"/>
        <end position="196"/>
    </location>
</feature>
<evidence type="ECO:0000256" key="10">
    <source>
        <dbReference type="PIRNR" id="PIRNR003097"/>
    </source>
</evidence>
<comment type="subcellular location">
    <subcellularLocation>
        <location evidence="1">Cell membrane</location>
        <topology evidence="1">Multi-pass membrane protein</topology>
    </subcellularLocation>
</comment>
<dbReference type="PANTHER" id="PTHR47755:SF1">
    <property type="entry name" value="CELL DIVISION PROTEIN FTSX"/>
    <property type="match status" value="1"/>
</dbReference>
<dbReference type="InterPro" id="IPR003838">
    <property type="entry name" value="ABC3_permease_C"/>
</dbReference>
<dbReference type="InterPro" id="IPR004513">
    <property type="entry name" value="FtsX"/>
</dbReference>
<dbReference type="InterPro" id="IPR040690">
    <property type="entry name" value="FtsX_ECD"/>
</dbReference>
<reference evidence="14 15" key="1">
    <citation type="submission" date="2018-06" db="EMBL/GenBank/DDBJ databases">
        <authorList>
            <consortium name="Pathogen Informatics"/>
            <person name="Doyle S."/>
        </authorList>
    </citation>
    <scope>NUCLEOTIDE SEQUENCE [LARGE SCALE GENOMIC DNA]</scope>
    <source>
        <strain evidence="15">NCTC 11391</strain>
    </source>
</reference>
<keyword evidence="15" id="KW-1185">Reference proteome</keyword>
<evidence type="ECO:0000259" key="12">
    <source>
        <dbReference type="Pfam" id="PF02687"/>
    </source>
</evidence>
<dbReference type="GO" id="GO:0051301">
    <property type="term" value="P:cell division"/>
    <property type="evidence" value="ECO:0007669"/>
    <property type="project" value="UniProtKB-KW"/>
</dbReference>
<keyword evidence="7 11" id="KW-1133">Transmembrane helix</keyword>
<evidence type="ECO:0000313" key="15">
    <source>
        <dbReference type="Proteomes" id="UP000254082"/>
    </source>
</evidence>
<dbReference type="PIRSF" id="PIRSF003097">
    <property type="entry name" value="FtsX"/>
    <property type="match status" value="1"/>
</dbReference>
<evidence type="ECO:0000256" key="9">
    <source>
        <dbReference type="ARBA" id="ARBA00023306"/>
    </source>
</evidence>
<evidence type="ECO:0000256" key="4">
    <source>
        <dbReference type="ARBA" id="ARBA00022475"/>
    </source>
</evidence>
<feature type="transmembrane region" description="Helical" evidence="11">
    <location>
        <begin position="227"/>
        <end position="250"/>
    </location>
</feature>
<dbReference type="Proteomes" id="UP000254082">
    <property type="component" value="Unassembled WGS sequence"/>
</dbReference>
<keyword evidence="8 10" id="KW-0472">Membrane</keyword>
<feature type="transmembrane region" description="Helical" evidence="11">
    <location>
        <begin position="274"/>
        <end position="298"/>
    </location>
</feature>
<dbReference type="Pfam" id="PF02687">
    <property type="entry name" value="FtsX"/>
    <property type="match status" value="1"/>
</dbReference>
<dbReference type="NCBIfam" id="NF038347">
    <property type="entry name" value="FtsX_Gpos"/>
    <property type="match status" value="1"/>
</dbReference>
<evidence type="ECO:0000259" key="13">
    <source>
        <dbReference type="Pfam" id="PF18075"/>
    </source>
</evidence>
<evidence type="ECO:0000256" key="5">
    <source>
        <dbReference type="ARBA" id="ARBA00022618"/>
    </source>
</evidence>
<keyword evidence="9 10" id="KW-0131">Cell cycle</keyword>
<evidence type="ECO:0000256" key="11">
    <source>
        <dbReference type="SAM" id="Phobius"/>
    </source>
</evidence>
<comment type="similarity">
    <text evidence="2 10">Belongs to the ABC-4 integral membrane protein family. FtsX subfamily.</text>
</comment>
<keyword evidence="4 10" id="KW-1003">Cell membrane</keyword>
<organism evidence="14 15">
    <name type="scientific">Streptococcus downei MFe28</name>
    <dbReference type="NCBI Taxonomy" id="764290"/>
    <lineage>
        <taxon>Bacteria</taxon>
        <taxon>Bacillati</taxon>
        <taxon>Bacillota</taxon>
        <taxon>Bacilli</taxon>
        <taxon>Lactobacillales</taxon>
        <taxon>Streptococcaceae</taxon>
        <taxon>Streptococcus</taxon>
    </lineage>
</organism>
<feature type="domain" description="ABC3 transporter permease C-terminal" evidence="12">
    <location>
        <begin position="183"/>
        <end position="303"/>
    </location>
</feature>
<keyword evidence="6 11" id="KW-0812">Transmembrane</keyword>
<evidence type="ECO:0000256" key="1">
    <source>
        <dbReference type="ARBA" id="ARBA00004651"/>
    </source>
</evidence>
<dbReference type="InterPro" id="IPR058204">
    <property type="entry name" value="FtsX_firmicutes-type"/>
</dbReference>
<accession>A0A380JFX6</accession>
<evidence type="ECO:0000256" key="2">
    <source>
        <dbReference type="ARBA" id="ARBA00007379"/>
    </source>
</evidence>
<evidence type="ECO:0000313" key="14">
    <source>
        <dbReference type="EMBL" id="SUN35946.1"/>
    </source>
</evidence>
<evidence type="ECO:0000256" key="8">
    <source>
        <dbReference type="ARBA" id="ARBA00023136"/>
    </source>
</evidence>
<dbReference type="AlphaFoldDB" id="A0A380JFX6"/>
<dbReference type="RefSeq" id="WP_002999900.1">
    <property type="nucleotide sequence ID" value="NZ_UHFA01000002.1"/>
</dbReference>
<comment type="function">
    <text evidence="10">Part of the ABC transporter FtsEX involved in asymmetric cellular division facilitating the initiation of sporulation.</text>
</comment>
<feature type="transmembrane region" description="Helical" evidence="11">
    <location>
        <begin position="21"/>
        <end position="45"/>
    </location>
</feature>
<name>A0A380JFX6_STRDO</name>
<sequence>MIRTFFRHLKESFVSLKRQGWMTFAAVSSVTITLTLVGIVIGILLNVSKLSEDLEHNLTINVYMDTNVFDNSQTKADGTPNDDYHAIYKQIEQINGVASIKFSSKNDQLADLQKQYGNAWTYDESSNPLFDAYIVKVKSAKEMKSISEEMKRIKGVNDARYGGVDTDRLTAVSGQIRLWGLVGAAVFILVAIFLISNTIRITIMSRKDDIIIMRLVGAKNSYIRTPFFFEGAWFGVLGAILPSLIIYYLYNLAWTRINPNLAAENLGLYPINPYLYYLIGGIFLVGIVIGSIGSMISIRRYLKA</sequence>
<dbReference type="EMBL" id="UHFA01000002">
    <property type="protein sequence ID" value="SUN35946.1"/>
    <property type="molecule type" value="Genomic_DNA"/>
</dbReference>
<keyword evidence="5 10" id="KW-0132">Cell division</keyword>
<feature type="domain" description="FtsX extracellular" evidence="13">
    <location>
        <begin position="59"/>
        <end position="157"/>
    </location>
</feature>
<evidence type="ECO:0000256" key="7">
    <source>
        <dbReference type="ARBA" id="ARBA00022989"/>
    </source>
</evidence>
<dbReference type="PANTHER" id="PTHR47755">
    <property type="entry name" value="CELL DIVISION PROTEIN FTSX"/>
    <property type="match status" value="1"/>
</dbReference>
<dbReference type="OrthoDB" id="9812531at2"/>
<dbReference type="GO" id="GO:0005886">
    <property type="term" value="C:plasma membrane"/>
    <property type="evidence" value="ECO:0007669"/>
    <property type="project" value="UniProtKB-SubCell"/>
</dbReference>
<evidence type="ECO:0000256" key="6">
    <source>
        <dbReference type="ARBA" id="ARBA00022692"/>
    </source>
</evidence>
<evidence type="ECO:0000256" key="3">
    <source>
        <dbReference type="ARBA" id="ARBA00021907"/>
    </source>
</evidence>
<gene>
    <name evidence="14" type="primary">ftsX</name>
    <name evidence="14" type="ORF">NCTC11391_00985</name>
</gene>